<accession>A0A4R8ZZ28</accession>
<dbReference type="EMBL" id="SOHE01000053">
    <property type="protein sequence ID" value="TFD48969.1"/>
    <property type="molecule type" value="Genomic_DNA"/>
</dbReference>
<keyword evidence="1" id="KW-0472">Membrane</keyword>
<dbReference type="AlphaFoldDB" id="A0A4R8ZZ28"/>
<evidence type="ECO:0000313" key="3">
    <source>
        <dbReference type="Proteomes" id="UP000297447"/>
    </source>
</evidence>
<comment type="caution">
    <text evidence="2">The sequence shown here is derived from an EMBL/GenBank/DDBJ whole genome shotgun (WGS) entry which is preliminary data.</text>
</comment>
<keyword evidence="3" id="KW-1185">Reference proteome</keyword>
<feature type="transmembrane region" description="Helical" evidence="1">
    <location>
        <begin position="118"/>
        <end position="136"/>
    </location>
</feature>
<feature type="transmembrane region" description="Helical" evidence="1">
    <location>
        <begin position="64"/>
        <end position="84"/>
    </location>
</feature>
<proteinExistence type="predicted"/>
<evidence type="ECO:0000256" key="1">
    <source>
        <dbReference type="SAM" id="Phobius"/>
    </source>
</evidence>
<feature type="transmembrane region" description="Helical" evidence="1">
    <location>
        <begin position="31"/>
        <end position="52"/>
    </location>
</feature>
<dbReference type="RefSeq" id="WP_134519994.1">
    <property type="nucleotide sequence ID" value="NZ_SOHE01000053.1"/>
</dbReference>
<dbReference type="Proteomes" id="UP000297447">
    <property type="component" value="Unassembled WGS sequence"/>
</dbReference>
<evidence type="ECO:0000313" key="2">
    <source>
        <dbReference type="EMBL" id="TFD48969.1"/>
    </source>
</evidence>
<name>A0A4R8ZZ28_9MICO</name>
<keyword evidence="1" id="KW-0812">Transmembrane</keyword>
<feature type="transmembrane region" description="Helical" evidence="1">
    <location>
        <begin position="172"/>
        <end position="194"/>
    </location>
</feature>
<protein>
    <submittedName>
        <fullName evidence="2">Uncharacterized protein</fullName>
    </submittedName>
</protein>
<gene>
    <name evidence="2" type="ORF">E3T55_13105</name>
</gene>
<reference evidence="2 3" key="1">
    <citation type="submission" date="2019-03" db="EMBL/GenBank/DDBJ databases">
        <title>Genomics of glacier-inhabiting Cryobacterium strains.</title>
        <authorList>
            <person name="Liu Q."/>
            <person name="Xin Y.-H."/>
        </authorList>
    </citation>
    <scope>NUCLEOTIDE SEQUENCE [LARGE SCALE GENOMIC DNA]</scope>
    <source>
        <strain evidence="2 3">Hh14</strain>
    </source>
</reference>
<keyword evidence="1" id="KW-1133">Transmembrane helix</keyword>
<dbReference type="OrthoDB" id="5124978at2"/>
<organism evidence="2 3">
    <name type="scientific">Cryobacterium frigoriphilum</name>
    <dbReference type="NCBI Taxonomy" id="1259150"/>
    <lineage>
        <taxon>Bacteria</taxon>
        <taxon>Bacillati</taxon>
        <taxon>Actinomycetota</taxon>
        <taxon>Actinomycetes</taxon>
        <taxon>Micrococcales</taxon>
        <taxon>Microbacteriaceae</taxon>
        <taxon>Cryobacterium</taxon>
    </lineage>
</organism>
<feature type="transmembrane region" description="Helical" evidence="1">
    <location>
        <begin position="143"/>
        <end position="160"/>
    </location>
</feature>
<feature type="transmembrane region" description="Helical" evidence="1">
    <location>
        <begin position="91"/>
        <end position="112"/>
    </location>
</feature>
<sequence>MTRRIRPPARSSDHTVDTVLADQNGLGGRHLGLGLTLSGACVALFLFGRFIWEWVEQPVPLPSIGAWLLLITFSILTHTMAPRLASTMPTWYFSAVLAGSGLVVALDLIGCYGLAGQGIYPTAAPAVGALLMSMVTLREARQVLVAASGLGLVLAIAVATEDRGDDPLTLAPGILTIALAVIPPFVGVAVARAFRRMVTRELDLVLVQSTVSQPRFAVGMLASEQLARLDLDAETLLDDVAQGRTPLPLAAQTANTAASLATQLRLHLIEGRTETWLHHAVTESEFLGPAVTLFDPTGLAGLLAPAQRDALLLTIWLLVGDTAGATSVKLTLGPIAPQHGVTTHQKVRFPIELTTTGVRRRRVDPETWQAIRMVGPHVDSNREGSLRVDIECSVDNPADA</sequence>